<keyword evidence="12 15" id="KW-0378">Hydrolase</keyword>
<protein>
    <recommendedName>
        <fullName evidence="15">Ribonuclease 3</fullName>
        <ecNumber evidence="15">3.1.26.3</ecNumber>
    </recommendedName>
    <alternativeName>
        <fullName evidence="15">Ribonuclease III</fullName>
        <shortName evidence="15">RNase III</shortName>
    </alternativeName>
</protein>
<evidence type="ECO:0000256" key="5">
    <source>
        <dbReference type="ARBA" id="ARBA00022490"/>
    </source>
</evidence>
<dbReference type="Gene3D" id="1.10.1520.10">
    <property type="entry name" value="Ribonuclease III domain"/>
    <property type="match status" value="1"/>
</dbReference>
<evidence type="ECO:0000256" key="4">
    <source>
        <dbReference type="ARBA" id="ARBA00011738"/>
    </source>
</evidence>
<evidence type="ECO:0000256" key="3">
    <source>
        <dbReference type="ARBA" id="ARBA00010183"/>
    </source>
</evidence>
<comment type="caution">
    <text evidence="18">The sequence shown here is derived from an EMBL/GenBank/DDBJ whole genome shotgun (WGS) entry which is preliminary data.</text>
</comment>
<dbReference type="GO" id="GO:0046872">
    <property type="term" value="F:metal ion binding"/>
    <property type="evidence" value="ECO:0007669"/>
    <property type="project" value="UniProtKB-KW"/>
</dbReference>
<dbReference type="AlphaFoldDB" id="A0A848BT77"/>
<keyword evidence="15" id="KW-0699">rRNA-binding</keyword>
<keyword evidence="14 15" id="KW-0694">RNA-binding</keyword>
<dbReference type="InterPro" id="IPR000999">
    <property type="entry name" value="RNase_III_dom"/>
</dbReference>
<dbReference type="SMART" id="SM00358">
    <property type="entry name" value="DSRM"/>
    <property type="match status" value="1"/>
</dbReference>
<comment type="similarity">
    <text evidence="3">Belongs to the ribonuclease III family.</text>
</comment>
<evidence type="ECO:0000256" key="9">
    <source>
        <dbReference type="ARBA" id="ARBA00022722"/>
    </source>
</evidence>
<dbReference type="GO" id="GO:0006364">
    <property type="term" value="P:rRNA processing"/>
    <property type="evidence" value="ECO:0007669"/>
    <property type="project" value="UniProtKB-UniRule"/>
</dbReference>
<keyword evidence="5 15" id="KW-0963">Cytoplasm</keyword>
<keyword evidence="9 15" id="KW-0540">Nuclease</keyword>
<evidence type="ECO:0000256" key="7">
    <source>
        <dbReference type="ARBA" id="ARBA00022664"/>
    </source>
</evidence>
<dbReference type="CDD" id="cd00593">
    <property type="entry name" value="RIBOc"/>
    <property type="match status" value="1"/>
</dbReference>
<dbReference type="HAMAP" id="MF_00104">
    <property type="entry name" value="RNase_III"/>
    <property type="match status" value="1"/>
</dbReference>
<accession>A0A848BT77</accession>
<organism evidence="18 19">
    <name type="scientific">Megasphaera hexanoica</name>
    <dbReference type="NCBI Taxonomy" id="1675036"/>
    <lineage>
        <taxon>Bacteria</taxon>
        <taxon>Bacillati</taxon>
        <taxon>Bacillota</taxon>
        <taxon>Negativicutes</taxon>
        <taxon>Veillonellales</taxon>
        <taxon>Veillonellaceae</taxon>
        <taxon>Megasphaera</taxon>
    </lineage>
</organism>
<keyword evidence="7 15" id="KW-0507">mRNA processing</keyword>
<evidence type="ECO:0000256" key="6">
    <source>
        <dbReference type="ARBA" id="ARBA00022552"/>
    </source>
</evidence>
<dbReference type="GO" id="GO:0006397">
    <property type="term" value="P:mRNA processing"/>
    <property type="evidence" value="ECO:0007669"/>
    <property type="project" value="UniProtKB-UniRule"/>
</dbReference>
<dbReference type="FunFam" id="1.10.1520.10:FF:000001">
    <property type="entry name" value="Ribonuclease 3"/>
    <property type="match status" value="1"/>
</dbReference>
<evidence type="ECO:0000256" key="8">
    <source>
        <dbReference type="ARBA" id="ARBA00022694"/>
    </source>
</evidence>
<dbReference type="PROSITE" id="PS00517">
    <property type="entry name" value="RNASE_3_1"/>
    <property type="match status" value="1"/>
</dbReference>
<feature type="active site" evidence="15">
    <location>
        <position position="128"/>
    </location>
</feature>
<comment type="subunit">
    <text evidence="4 15">Homodimer.</text>
</comment>
<dbReference type="FunFam" id="3.30.160.20:FF:000003">
    <property type="entry name" value="Ribonuclease 3"/>
    <property type="match status" value="1"/>
</dbReference>
<comment type="subcellular location">
    <subcellularLocation>
        <location evidence="2 15">Cytoplasm</location>
    </subcellularLocation>
</comment>
<dbReference type="SMART" id="SM00535">
    <property type="entry name" value="RIBOc"/>
    <property type="match status" value="1"/>
</dbReference>
<proteinExistence type="inferred from homology"/>
<dbReference type="RefSeq" id="WP_170087619.1">
    <property type="nucleotide sequence ID" value="NZ_JABAFG010000010.1"/>
</dbReference>
<dbReference type="PANTHER" id="PTHR11207">
    <property type="entry name" value="RIBONUCLEASE III"/>
    <property type="match status" value="1"/>
</dbReference>
<evidence type="ECO:0000256" key="15">
    <source>
        <dbReference type="HAMAP-Rule" id="MF_00104"/>
    </source>
</evidence>
<feature type="binding site" evidence="15">
    <location>
        <position position="128"/>
    </location>
    <ligand>
        <name>Mg(2+)</name>
        <dbReference type="ChEBI" id="CHEBI:18420"/>
    </ligand>
</feature>
<dbReference type="EC" id="3.1.26.3" evidence="15"/>
<feature type="domain" description="RNase III" evidence="17">
    <location>
        <begin position="9"/>
        <end position="139"/>
    </location>
</feature>
<evidence type="ECO:0000256" key="12">
    <source>
        <dbReference type="ARBA" id="ARBA00022801"/>
    </source>
</evidence>
<dbReference type="GO" id="GO:0008033">
    <property type="term" value="P:tRNA processing"/>
    <property type="evidence" value="ECO:0007669"/>
    <property type="project" value="UniProtKB-KW"/>
</dbReference>
<dbReference type="SUPFAM" id="SSF69065">
    <property type="entry name" value="RNase III domain-like"/>
    <property type="match status" value="1"/>
</dbReference>
<dbReference type="GO" id="GO:0019843">
    <property type="term" value="F:rRNA binding"/>
    <property type="evidence" value="ECO:0007669"/>
    <property type="project" value="UniProtKB-KW"/>
</dbReference>
<dbReference type="PROSITE" id="PS50142">
    <property type="entry name" value="RNASE_3_2"/>
    <property type="match status" value="1"/>
</dbReference>
<dbReference type="GO" id="GO:0042802">
    <property type="term" value="F:identical protein binding"/>
    <property type="evidence" value="ECO:0007669"/>
    <property type="project" value="UniProtKB-ARBA"/>
</dbReference>
<dbReference type="PANTHER" id="PTHR11207:SF0">
    <property type="entry name" value="RIBONUCLEASE 3"/>
    <property type="match status" value="1"/>
</dbReference>
<comment type="cofactor">
    <cofactor evidence="15">
        <name>Mg(2+)</name>
        <dbReference type="ChEBI" id="CHEBI:18420"/>
    </cofactor>
</comment>
<gene>
    <name evidence="15" type="primary">rnc</name>
    <name evidence="18" type="ORF">HF872_07430</name>
</gene>
<evidence type="ECO:0000256" key="14">
    <source>
        <dbReference type="ARBA" id="ARBA00022884"/>
    </source>
</evidence>
<evidence type="ECO:0000256" key="10">
    <source>
        <dbReference type="ARBA" id="ARBA00022723"/>
    </source>
</evidence>
<keyword evidence="10 15" id="KW-0479">Metal-binding</keyword>
<dbReference type="Gene3D" id="3.30.160.20">
    <property type="match status" value="1"/>
</dbReference>
<dbReference type="GO" id="GO:0004525">
    <property type="term" value="F:ribonuclease III activity"/>
    <property type="evidence" value="ECO:0007669"/>
    <property type="project" value="UniProtKB-UniRule"/>
</dbReference>
<keyword evidence="8 15" id="KW-0819">tRNA processing</keyword>
<dbReference type="InterPro" id="IPR014720">
    <property type="entry name" value="dsRBD_dom"/>
</dbReference>
<dbReference type="InterPro" id="IPR011907">
    <property type="entry name" value="RNase_III"/>
</dbReference>
<feature type="binding site" evidence="15">
    <location>
        <position position="125"/>
    </location>
    <ligand>
        <name>Mg(2+)</name>
        <dbReference type="ChEBI" id="CHEBI:18420"/>
    </ligand>
</feature>
<dbReference type="Proteomes" id="UP000591071">
    <property type="component" value="Unassembled WGS sequence"/>
</dbReference>
<evidence type="ECO:0000259" key="17">
    <source>
        <dbReference type="PROSITE" id="PS50142"/>
    </source>
</evidence>
<evidence type="ECO:0000259" key="16">
    <source>
        <dbReference type="PROSITE" id="PS50137"/>
    </source>
</evidence>
<keyword evidence="11 15" id="KW-0255">Endonuclease</keyword>
<evidence type="ECO:0000256" key="2">
    <source>
        <dbReference type="ARBA" id="ARBA00004496"/>
    </source>
</evidence>
<evidence type="ECO:0000256" key="1">
    <source>
        <dbReference type="ARBA" id="ARBA00000109"/>
    </source>
</evidence>
<dbReference type="GO" id="GO:0010468">
    <property type="term" value="P:regulation of gene expression"/>
    <property type="evidence" value="ECO:0007669"/>
    <property type="project" value="TreeGrafter"/>
</dbReference>
<keyword evidence="6 15" id="KW-0698">rRNA processing</keyword>
<dbReference type="Pfam" id="PF00035">
    <property type="entry name" value="dsrm"/>
    <property type="match status" value="1"/>
</dbReference>
<dbReference type="Pfam" id="PF14622">
    <property type="entry name" value="Ribonucleas_3_3"/>
    <property type="match status" value="1"/>
</dbReference>
<dbReference type="EMBL" id="JABAFG010000010">
    <property type="protein sequence ID" value="NME28455.1"/>
    <property type="molecule type" value="Genomic_DNA"/>
</dbReference>
<reference evidence="18 19" key="1">
    <citation type="submission" date="2020-04" db="EMBL/GenBank/DDBJ databases">
        <authorList>
            <person name="Hitch T.C.A."/>
            <person name="Wylensek D."/>
            <person name="Clavel T."/>
        </authorList>
    </citation>
    <scope>NUCLEOTIDE SEQUENCE [LARGE SCALE GENOMIC DNA]</scope>
    <source>
        <strain evidence="18 19">Oil-RF-744-FAT-WT-6-1</strain>
    </source>
</reference>
<dbReference type="GO" id="GO:0003725">
    <property type="term" value="F:double-stranded RNA binding"/>
    <property type="evidence" value="ECO:0007669"/>
    <property type="project" value="TreeGrafter"/>
</dbReference>
<feature type="domain" description="DRBM" evidence="16">
    <location>
        <begin position="166"/>
        <end position="235"/>
    </location>
</feature>
<dbReference type="PROSITE" id="PS50137">
    <property type="entry name" value="DS_RBD"/>
    <property type="match status" value="1"/>
</dbReference>
<evidence type="ECO:0000256" key="13">
    <source>
        <dbReference type="ARBA" id="ARBA00022842"/>
    </source>
</evidence>
<keyword evidence="13 15" id="KW-0460">Magnesium</keyword>
<dbReference type="NCBIfam" id="TIGR02191">
    <property type="entry name" value="RNaseIII"/>
    <property type="match status" value="1"/>
</dbReference>
<feature type="active site" evidence="15">
    <location>
        <position position="56"/>
    </location>
</feature>
<dbReference type="SUPFAM" id="SSF54768">
    <property type="entry name" value="dsRNA-binding domain-like"/>
    <property type="match status" value="1"/>
</dbReference>
<comment type="function">
    <text evidence="15">Digests double-stranded RNA. Involved in the processing of primary rRNA transcript to yield the immediate precursors to the large and small rRNAs (23S and 16S). Processes some mRNAs, and tRNAs when they are encoded in the rRNA operon. Processes pre-crRNA and tracrRNA of type II CRISPR loci if present in the organism.</text>
</comment>
<dbReference type="InterPro" id="IPR036389">
    <property type="entry name" value="RNase_III_sf"/>
</dbReference>
<comment type="catalytic activity">
    <reaction evidence="1 15">
        <text>Endonucleolytic cleavage to 5'-phosphomonoester.</text>
        <dbReference type="EC" id="3.1.26.3"/>
    </reaction>
</comment>
<dbReference type="CDD" id="cd10845">
    <property type="entry name" value="DSRM_RNAse_III_family"/>
    <property type="match status" value="1"/>
</dbReference>
<dbReference type="GO" id="GO:0005737">
    <property type="term" value="C:cytoplasm"/>
    <property type="evidence" value="ECO:0007669"/>
    <property type="project" value="UniProtKB-SubCell"/>
</dbReference>
<sequence length="237" mass="26624">MKPERKAQLEKCIDVLGLPAFRNLQLLDAALTHSSYANENKNRHVHFNERLEFLGDAILDLVIGEYLFMHYPHMPEGELSKARASVVSEMPLASVFGSYHMGDYMLMGRGEQLSGGRTRTSILADAFEAVVGAVYIDHSYGEARAFILHQLKGYLDLVKSGNYGKDYKTLFQEFVQRDGEQHIVYELCREEGPDHDKTFYMEVTVNGTVLGEGKGKTKKDAEQHAAHEALKKLGGIK</sequence>
<evidence type="ECO:0000256" key="11">
    <source>
        <dbReference type="ARBA" id="ARBA00022759"/>
    </source>
</evidence>
<name>A0A848BT77_9FIRM</name>
<feature type="binding site" evidence="15">
    <location>
        <position position="52"/>
    </location>
    <ligand>
        <name>Mg(2+)</name>
        <dbReference type="ChEBI" id="CHEBI:18420"/>
    </ligand>
</feature>
<evidence type="ECO:0000313" key="18">
    <source>
        <dbReference type="EMBL" id="NME28455.1"/>
    </source>
</evidence>
<evidence type="ECO:0000313" key="19">
    <source>
        <dbReference type="Proteomes" id="UP000591071"/>
    </source>
</evidence>